<dbReference type="AlphaFoldDB" id="A0A940WQ68"/>
<dbReference type="GO" id="GO:0005524">
    <property type="term" value="F:ATP binding"/>
    <property type="evidence" value="ECO:0007669"/>
    <property type="project" value="UniProtKB-KW"/>
</dbReference>
<evidence type="ECO:0000313" key="4">
    <source>
        <dbReference type="EMBL" id="MBP2707927.1"/>
    </source>
</evidence>
<dbReference type="SMART" id="SM00382">
    <property type="entry name" value="AAA"/>
    <property type="match status" value="1"/>
</dbReference>
<dbReference type="SUPFAM" id="SSF52540">
    <property type="entry name" value="P-loop containing nucleoside triphosphate hydrolases"/>
    <property type="match status" value="1"/>
</dbReference>
<dbReference type="InterPro" id="IPR027417">
    <property type="entry name" value="P-loop_NTPase"/>
</dbReference>
<dbReference type="EMBL" id="JAFCNB010000024">
    <property type="protein sequence ID" value="MBP2707927.1"/>
    <property type="molecule type" value="Genomic_DNA"/>
</dbReference>
<keyword evidence="1" id="KW-0547">Nucleotide-binding</keyword>
<gene>
    <name evidence="4" type="ORF">JOL79_29520</name>
</gene>
<dbReference type="PANTHER" id="PTHR43582">
    <property type="entry name" value="LINEARMYCIN RESISTANCE ATP-BINDING PROTEIN LNRL"/>
    <property type="match status" value="1"/>
</dbReference>
<evidence type="ECO:0000256" key="1">
    <source>
        <dbReference type="ARBA" id="ARBA00022741"/>
    </source>
</evidence>
<evidence type="ECO:0000313" key="5">
    <source>
        <dbReference type="Proteomes" id="UP000674234"/>
    </source>
</evidence>
<comment type="caution">
    <text evidence="4">The sequence shown here is derived from an EMBL/GenBank/DDBJ whole genome shotgun (WGS) entry which is preliminary data.</text>
</comment>
<name>A0A940WQ68_9ACTN</name>
<organism evidence="4 5">
    <name type="scientific">Microbispora oryzae</name>
    <dbReference type="NCBI Taxonomy" id="2806554"/>
    <lineage>
        <taxon>Bacteria</taxon>
        <taxon>Bacillati</taxon>
        <taxon>Actinomycetota</taxon>
        <taxon>Actinomycetes</taxon>
        <taxon>Streptosporangiales</taxon>
        <taxon>Streptosporangiaceae</taxon>
        <taxon>Microbispora</taxon>
    </lineage>
</organism>
<dbReference type="Proteomes" id="UP000674234">
    <property type="component" value="Unassembled WGS sequence"/>
</dbReference>
<reference evidence="4" key="1">
    <citation type="submission" date="2021-02" db="EMBL/GenBank/DDBJ databases">
        <title>Draft genome sequence of Microbispora sp. RL4-1S isolated from rice leaves in Thailand.</title>
        <authorList>
            <person name="Muangham S."/>
            <person name="Duangmal K."/>
        </authorList>
    </citation>
    <scope>NUCLEOTIDE SEQUENCE</scope>
    <source>
        <strain evidence="4">RL4-1S</strain>
    </source>
</reference>
<feature type="domain" description="ABC transporter" evidence="3">
    <location>
        <begin position="1"/>
        <end position="226"/>
    </location>
</feature>
<dbReference type="Gene3D" id="3.40.50.300">
    <property type="entry name" value="P-loop containing nucleotide triphosphate hydrolases"/>
    <property type="match status" value="1"/>
</dbReference>
<protein>
    <submittedName>
        <fullName evidence="4">ABC transporter ATP-binding protein</fullName>
    </submittedName>
</protein>
<proteinExistence type="predicted"/>
<dbReference type="InterPro" id="IPR003593">
    <property type="entry name" value="AAA+_ATPase"/>
</dbReference>
<dbReference type="GO" id="GO:0016887">
    <property type="term" value="F:ATP hydrolysis activity"/>
    <property type="evidence" value="ECO:0007669"/>
    <property type="project" value="InterPro"/>
</dbReference>
<dbReference type="PROSITE" id="PS00211">
    <property type="entry name" value="ABC_TRANSPORTER_1"/>
    <property type="match status" value="1"/>
</dbReference>
<accession>A0A940WQ68</accession>
<dbReference type="InterPro" id="IPR003439">
    <property type="entry name" value="ABC_transporter-like_ATP-bd"/>
</dbReference>
<dbReference type="InterPro" id="IPR017871">
    <property type="entry name" value="ABC_transporter-like_CS"/>
</dbReference>
<dbReference type="PROSITE" id="PS50893">
    <property type="entry name" value="ABC_TRANSPORTER_2"/>
    <property type="match status" value="1"/>
</dbReference>
<keyword evidence="2 4" id="KW-0067">ATP-binding</keyword>
<sequence>MSKRYGDVVAVDDVGFSVAPGQAYGLLGPNGAGKTTTISMLVGLVRPDTGTVRVGGTDLAADPITAKARIGYVPQEIALYPELTGRENLRFFGRLYGLPRRELTGRIAEVLGLVGLADRADAKLGTYSGGMKRRINIGAALLHRPEVLILDEPTVGVDPHSRKAILDGVERLVADGMALLYTSHYMEEIERVCDRAAIIDHGRIIADGTHQELISLVGAADTVELVLDGEVDAAFARLRAVEGVIEAVRTGPSSVRLIAEGGRYLLPALITAVEGGATVTATQVVEPDLEATFLHLTGSSLRD</sequence>
<evidence type="ECO:0000259" key="3">
    <source>
        <dbReference type="PROSITE" id="PS50893"/>
    </source>
</evidence>
<keyword evidence="5" id="KW-1185">Reference proteome</keyword>
<evidence type="ECO:0000256" key="2">
    <source>
        <dbReference type="ARBA" id="ARBA00022840"/>
    </source>
</evidence>
<dbReference type="Pfam" id="PF00005">
    <property type="entry name" value="ABC_tran"/>
    <property type="match status" value="1"/>
</dbReference>
<dbReference type="PANTHER" id="PTHR43582:SF2">
    <property type="entry name" value="LINEARMYCIN RESISTANCE ATP-BINDING PROTEIN LNRL"/>
    <property type="match status" value="1"/>
</dbReference>